<feature type="binding site" evidence="6">
    <location>
        <position position="54"/>
    </location>
    <ligand>
        <name>substrate</name>
    </ligand>
</feature>
<dbReference type="GO" id="GO:0005524">
    <property type="term" value="F:ATP binding"/>
    <property type="evidence" value="ECO:0007669"/>
    <property type="project" value="UniProtKB-KW"/>
</dbReference>
<dbReference type="GO" id="GO:0005739">
    <property type="term" value="C:mitochondrion"/>
    <property type="evidence" value="ECO:0007669"/>
    <property type="project" value="TreeGrafter"/>
</dbReference>
<evidence type="ECO:0000313" key="8">
    <source>
        <dbReference type="EMBL" id="CAE0117632.1"/>
    </source>
</evidence>
<organism evidence="8">
    <name type="scientific">Haptolina ericina</name>
    <dbReference type="NCBI Taxonomy" id="156174"/>
    <lineage>
        <taxon>Eukaryota</taxon>
        <taxon>Haptista</taxon>
        <taxon>Haptophyta</taxon>
        <taxon>Prymnesiophyceae</taxon>
        <taxon>Prymnesiales</taxon>
        <taxon>Prymnesiaceae</taxon>
        <taxon>Haptolina</taxon>
    </lineage>
</organism>
<comment type="similarity">
    <text evidence="1 7">Belongs to the 5-formyltetrahydrofolate cyclo-ligase family.</text>
</comment>
<reference evidence="8" key="1">
    <citation type="submission" date="2021-01" db="EMBL/GenBank/DDBJ databases">
        <authorList>
            <person name="Corre E."/>
            <person name="Pelletier E."/>
            <person name="Niang G."/>
            <person name="Scheremetjew M."/>
            <person name="Finn R."/>
            <person name="Kale V."/>
            <person name="Holt S."/>
            <person name="Cochrane G."/>
            <person name="Meng A."/>
            <person name="Brown T."/>
            <person name="Cohen L."/>
        </authorList>
    </citation>
    <scope>NUCLEOTIDE SEQUENCE</scope>
    <source>
        <strain evidence="8">CCMP281</strain>
    </source>
</reference>
<dbReference type="EC" id="6.3.3.2" evidence="5 7"/>
<dbReference type="PANTHER" id="PTHR23407:SF1">
    <property type="entry name" value="5-FORMYLTETRAHYDROFOLATE CYCLO-LIGASE"/>
    <property type="match status" value="1"/>
</dbReference>
<dbReference type="EMBL" id="HBHX01032975">
    <property type="protein sequence ID" value="CAE0117632.1"/>
    <property type="molecule type" value="Transcribed_RNA"/>
</dbReference>
<name>A0A7S3AYV0_9EUKA</name>
<dbReference type="InterPro" id="IPR024185">
    <property type="entry name" value="FTHF_cligase-like_sf"/>
</dbReference>
<evidence type="ECO:0000256" key="3">
    <source>
        <dbReference type="ARBA" id="ARBA00022840"/>
    </source>
</evidence>
<accession>A0A7S3AYV0</accession>
<dbReference type="InterPro" id="IPR037171">
    <property type="entry name" value="NagB/RpiA_transferase-like"/>
</dbReference>
<dbReference type="Pfam" id="PF01812">
    <property type="entry name" value="5-FTHF_cyc-lig"/>
    <property type="match status" value="1"/>
</dbReference>
<keyword evidence="7" id="KW-0479">Metal-binding</keyword>
<feature type="binding site" evidence="6">
    <location>
        <begin position="148"/>
        <end position="156"/>
    </location>
    <ligand>
        <name>ATP</name>
        <dbReference type="ChEBI" id="CHEBI:30616"/>
    </ligand>
</feature>
<proteinExistence type="inferred from homology"/>
<dbReference type="InterPro" id="IPR002698">
    <property type="entry name" value="FTHF_cligase"/>
</dbReference>
<keyword evidence="7" id="KW-0460">Magnesium</keyword>
<evidence type="ECO:0000256" key="4">
    <source>
        <dbReference type="ARBA" id="ARBA00036539"/>
    </source>
</evidence>
<keyword evidence="2 6" id="KW-0547">Nucleotide-binding</keyword>
<protein>
    <recommendedName>
        <fullName evidence="5 7">5-formyltetrahydrofolate cyclo-ligase</fullName>
        <ecNumber evidence="5 7">6.3.3.2</ecNumber>
    </recommendedName>
</protein>
<comment type="cofactor">
    <cofactor evidence="7">
        <name>Mg(2+)</name>
        <dbReference type="ChEBI" id="CHEBI:18420"/>
    </cofactor>
</comment>
<feature type="binding site" evidence="6">
    <location>
        <begin position="8"/>
        <end position="12"/>
    </location>
    <ligand>
        <name>ATP</name>
        <dbReference type="ChEBI" id="CHEBI:30616"/>
    </ligand>
</feature>
<gene>
    <name evidence="8" type="ORF">HERI1096_LOCUS18331</name>
</gene>
<sequence length="232" mass="25584">MVAIDSAKQAMRSSVRKILRGLPADELAKASVAACKRASELEAVVRGVGVSVYLAMPAAECQTEALLRSLFEQSNKSIFVPRVDGMDRNEMRMLRVVCLQQLESFPRSKWGIPEPTEEEAIGLENGLEAAQIDTVIVPAVAFDRRCHRLGQGRGYYDTFLEKLTHARAARGMTPPITIGLGLQQQLVPEARRTPHTSLPPARPSVRPRLCVRLCLTGAHFGARFPPRLYLLA</sequence>
<dbReference type="PIRSF" id="PIRSF006806">
    <property type="entry name" value="FTHF_cligase"/>
    <property type="match status" value="1"/>
</dbReference>
<feature type="binding site" evidence="6">
    <location>
        <position position="60"/>
    </location>
    <ligand>
        <name>substrate</name>
    </ligand>
</feature>
<dbReference type="PANTHER" id="PTHR23407">
    <property type="entry name" value="ATPASE INHIBITOR/5-FORMYLTETRAHYDROFOLATE CYCLO-LIGASE"/>
    <property type="match status" value="1"/>
</dbReference>
<dbReference type="Gene3D" id="3.40.50.10420">
    <property type="entry name" value="NagB/RpiA/CoA transferase-like"/>
    <property type="match status" value="1"/>
</dbReference>
<evidence type="ECO:0000256" key="7">
    <source>
        <dbReference type="RuleBase" id="RU361279"/>
    </source>
</evidence>
<dbReference type="SUPFAM" id="SSF100950">
    <property type="entry name" value="NagB/RpiA/CoA transferase-like"/>
    <property type="match status" value="1"/>
</dbReference>
<dbReference type="GO" id="GO:0030272">
    <property type="term" value="F:5-formyltetrahydrofolate cyclo-ligase activity"/>
    <property type="evidence" value="ECO:0007669"/>
    <property type="project" value="UniProtKB-EC"/>
</dbReference>
<dbReference type="GO" id="GO:0046872">
    <property type="term" value="F:metal ion binding"/>
    <property type="evidence" value="ECO:0007669"/>
    <property type="project" value="UniProtKB-KW"/>
</dbReference>
<dbReference type="GO" id="GO:0035999">
    <property type="term" value="P:tetrahydrofolate interconversion"/>
    <property type="evidence" value="ECO:0007669"/>
    <property type="project" value="TreeGrafter"/>
</dbReference>
<dbReference type="GO" id="GO:0009396">
    <property type="term" value="P:folic acid-containing compound biosynthetic process"/>
    <property type="evidence" value="ECO:0007669"/>
    <property type="project" value="TreeGrafter"/>
</dbReference>
<evidence type="ECO:0000256" key="6">
    <source>
        <dbReference type="PIRSR" id="PIRSR006806-1"/>
    </source>
</evidence>
<evidence type="ECO:0000256" key="5">
    <source>
        <dbReference type="ARBA" id="ARBA00038966"/>
    </source>
</evidence>
<evidence type="ECO:0000256" key="1">
    <source>
        <dbReference type="ARBA" id="ARBA00010638"/>
    </source>
</evidence>
<evidence type="ECO:0000256" key="2">
    <source>
        <dbReference type="ARBA" id="ARBA00022741"/>
    </source>
</evidence>
<dbReference type="NCBIfam" id="TIGR02727">
    <property type="entry name" value="MTHFS_bact"/>
    <property type="match status" value="1"/>
</dbReference>
<dbReference type="AlphaFoldDB" id="A0A7S3AYV0"/>
<keyword evidence="3 6" id="KW-0067">ATP-binding</keyword>
<comment type="catalytic activity">
    <reaction evidence="4 7">
        <text>(6S)-5-formyl-5,6,7,8-tetrahydrofolate + ATP = (6R)-5,10-methenyltetrahydrofolate + ADP + phosphate</text>
        <dbReference type="Rhea" id="RHEA:10488"/>
        <dbReference type="ChEBI" id="CHEBI:30616"/>
        <dbReference type="ChEBI" id="CHEBI:43474"/>
        <dbReference type="ChEBI" id="CHEBI:57455"/>
        <dbReference type="ChEBI" id="CHEBI:57457"/>
        <dbReference type="ChEBI" id="CHEBI:456216"/>
        <dbReference type="EC" id="6.3.3.2"/>
    </reaction>
</comment>